<dbReference type="NCBIfam" id="NF005935">
    <property type="entry name" value="PRK07967.1"/>
    <property type="match status" value="1"/>
</dbReference>
<comment type="subcellular location">
    <subcellularLocation>
        <location evidence="1">Cytoplasm</location>
    </subcellularLocation>
</comment>
<evidence type="ECO:0000256" key="8">
    <source>
        <dbReference type="ARBA" id="ARBA00022679"/>
    </source>
</evidence>
<evidence type="ECO:0000256" key="11">
    <source>
        <dbReference type="ARBA" id="ARBA00023160"/>
    </source>
</evidence>
<dbReference type="Proteomes" id="UP000234468">
    <property type="component" value="Unassembled WGS sequence"/>
</dbReference>
<keyword evidence="21" id="KW-1185">Reference proteome</keyword>
<dbReference type="InterPro" id="IPR000794">
    <property type="entry name" value="Beta-ketoacyl_synthase"/>
</dbReference>
<dbReference type="PROSITE" id="PS00606">
    <property type="entry name" value="KS3_1"/>
    <property type="match status" value="1"/>
</dbReference>
<feature type="domain" description="Ketosynthase family 3 (KS3)" evidence="19">
    <location>
        <begin position="1"/>
        <end position="402"/>
    </location>
</feature>
<keyword evidence="7" id="KW-0444">Lipid biosynthesis</keyword>
<evidence type="ECO:0000256" key="6">
    <source>
        <dbReference type="ARBA" id="ARBA00022490"/>
    </source>
</evidence>
<evidence type="ECO:0000256" key="14">
    <source>
        <dbReference type="ARBA" id="ARBA00041620"/>
    </source>
</evidence>
<name>A0ABX4S7M5_9GAMM</name>
<keyword evidence="6" id="KW-0963">Cytoplasm</keyword>
<keyword evidence="12" id="KW-0012">Acyltransferase</keyword>
<dbReference type="SUPFAM" id="SSF53901">
    <property type="entry name" value="Thiolase-like"/>
    <property type="match status" value="2"/>
</dbReference>
<dbReference type="SMART" id="SM00825">
    <property type="entry name" value="PKS_KS"/>
    <property type="match status" value="1"/>
</dbReference>
<dbReference type="PANTHER" id="PTHR11712:SF306">
    <property type="entry name" value="3-OXOACYL-[ACYL-CARRIER-PROTEIN] SYNTHASE 1"/>
    <property type="match status" value="1"/>
</dbReference>
<evidence type="ECO:0000313" key="20">
    <source>
        <dbReference type="EMBL" id="PKX86109.1"/>
    </source>
</evidence>
<dbReference type="Pfam" id="PF02801">
    <property type="entry name" value="Ketoacyl-synt_C"/>
    <property type="match status" value="1"/>
</dbReference>
<dbReference type="Gene3D" id="3.40.47.10">
    <property type="match status" value="2"/>
</dbReference>
<evidence type="ECO:0000256" key="12">
    <source>
        <dbReference type="ARBA" id="ARBA00023315"/>
    </source>
</evidence>
<evidence type="ECO:0000256" key="4">
    <source>
        <dbReference type="ARBA" id="ARBA00011738"/>
    </source>
</evidence>
<comment type="catalytic activity">
    <reaction evidence="16">
        <text>(3Z)-decenoyl-[ACP] + malonyl-[ACP] + H(+) = 3-oxo-(5Z)-dodecenoyl-[ACP] + holo-[ACP] + CO2</text>
        <dbReference type="Rhea" id="RHEA:54940"/>
        <dbReference type="Rhea" id="RHEA-COMP:9623"/>
        <dbReference type="Rhea" id="RHEA-COMP:9685"/>
        <dbReference type="Rhea" id="RHEA-COMP:9927"/>
        <dbReference type="Rhea" id="RHEA-COMP:14042"/>
        <dbReference type="ChEBI" id="CHEBI:15378"/>
        <dbReference type="ChEBI" id="CHEBI:16526"/>
        <dbReference type="ChEBI" id="CHEBI:64479"/>
        <dbReference type="ChEBI" id="CHEBI:78449"/>
        <dbReference type="ChEBI" id="CHEBI:78798"/>
        <dbReference type="ChEBI" id="CHEBI:138410"/>
    </reaction>
    <physiologicalReaction direction="left-to-right" evidence="16">
        <dbReference type="Rhea" id="RHEA:54941"/>
    </physiologicalReaction>
</comment>
<gene>
    <name evidence="20" type="ORF">A0G03_11865</name>
</gene>
<evidence type="ECO:0000256" key="17">
    <source>
        <dbReference type="ARBA" id="ARBA00048506"/>
    </source>
</evidence>
<evidence type="ECO:0000256" key="10">
    <source>
        <dbReference type="ARBA" id="ARBA00023098"/>
    </source>
</evidence>
<evidence type="ECO:0000256" key="3">
    <source>
        <dbReference type="ARBA" id="ARBA00008467"/>
    </source>
</evidence>
<proteinExistence type="inferred from homology"/>
<evidence type="ECO:0000313" key="21">
    <source>
        <dbReference type="Proteomes" id="UP000234468"/>
    </source>
</evidence>
<evidence type="ECO:0000256" key="13">
    <source>
        <dbReference type="ARBA" id="ARBA00039450"/>
    </source>
</evidence>
<evidence type="ECO:0000256" key="5">
    <source>
        <dbReference type="ARBA" id="ARBA00013191"/>
    </source>
</evidence>
<dbReference type="InterPro" id="IPR016039">
    <property type="entry name" value="Thiolase-like"/>
</dbReference>
<comment type="subunit">
    <text evidence="4">Homodimer.</text>
</comment>
<evidence type="ECO:0000256" key="18">
    <source>
        <dbReference type="RuleBase" id="RU003694"/>
    </source>
</evidence>
<dbReference type="InterPro" id="IPR014030">
    <property type="entry name" value="Ketoacyl_synth_N"/>
</dbReference>
<dbReference type="CDD" id="cd00834">
    <property type="entry name" value="KAS_I_II"/>
    <property type="match status" value="1"/>
</dbReference>
<reference evidence="20 21" key="1">
    <citation type="submission" date="2016-04" db="EMBL/GenBank/DDBJ databases">
        <title>New species of Pectobacterium.</title>
        <authorList>
            <person name="Waleron M."/>
            <person name="Misztak A.E."/>
            <person name="Waleron K."/>
        </authorList>
    </citation>
    <scope>NUCLEOTIDE SEQUENCE [LARGE SCALE GENOMIC DNA]</scope>
    <source>
        <strain evidence="20 21">IFB5232</strain>
    </source>
</reference>
<dbReference type="Pfam" id="PF00109">
    <property type="entry name" value="ketoacyl-synt"/>
    <property type="match status" value="1"/>
</dbReference>
<sequence length="405" mass="42592">MKRAVITGLGIVSSIGNNQQEVLASLREGRSGITFSQELKDSGMRSHVWGNVKLDTTGLIDRKVVRFMSDASIYAYLSMEQAIQDSGLSDKVYQNNPRVGLIAGSGGSARYQVFGADAMRSPRGLKAVGPYVVTKSMGSAVSACLATPFKIHGVNYSISSACATSAHCIGNAVEQIQMGKQDIVFAGGAEELCWELACEFDAMGALSTKYNETPEKASRTYDAGRDGFVIAGGGGMVVVEELEHALARGAHIYAEVVGYGATSDGADMVAPSGEGAVRCMKMAMNGVDTPIDYLNSHGTSTPVGDVKELGAIREVFGDSSPAISATKAMTGHSLGAAGVQEAIYSLLMLEHSFVAPSINIENLDEQAAGLNIVTEPTERKLTTVMSNSFGFGGTNATLVMRKLDK</sequence>
<keyword evidence="11" id="KW-0275">Fatty acid biosynthesis</keyword>
<comment type="similarity">
    <text evidence="3 18">Belongs to the thiolase-like superfamily. Beta-ketoacyl-ACP synthases family.</text>
</comment>
<dbReference type="EC" id="2.3.1.41" evidence="5"/>
<dbReference type="EMBL" id="LXFV01000011">
    <property type="protein sequence ID" value="PKX86109.1"/>
    <property type="molecule type" value="Genomic_DNA"/>
</dbReference>
<dbReference type="InterPro" id="IPR014031">
    <property type="entry name" value="Ketoacyl_synth_C"/>
</dbReference>
<keyword evidence="10" id="KW-0443">Lipid metabolism</keyword>
<comment type="catalytic activity">
    <reaction evidence="17">
        <text>a fatty acyl-[ACP] + malonyl-[ACP] + H(+) = a 3-oxoacyl-[ACP] + holo-[ACP] + CO2</text>
        <dbReference type="Rhea" id="RHEA:22836"/>
        <dbReference type="Rhea" id="RHEA-COMP:9623"/>
        <dbReference type="Rhea" id="RHEA-COMP:9685"/>
        <dbReference type="Rhea" id="RHEA-COMP:9916"/>
        <dbReference type="Rhea" id="RHEA-COMP:14125"/>
        <dbReference type="ChEBI" id="CHEBI:15378"/>
        <dbReference type="ChEBI" id="CHEBI:16526"/>
        <dbReference type="ChEBI" id="CHEBI:64479"/>
        <dbReference type="ChEBI" id="CHEBI:78449"/>
        <dbReference type="ChEBI" id="CHEBI:78776"/>
        <dbReference type="ChEBI" id="CHEBI:138651"/>
        <dbReference type="EC" id="2.3.1.41"/>
    </reaction>
    <physiologicalReaction direction="left-to-right" evidence="17">
        <dbReference type="Rhea" id="RHEA:22837"/>
    </physiologicalReaction>
</comment>
<dbReference type="InterPro" id="IPR020841">
    <property type="entry name" value="PKS_Beta-ketoAc_synthase_dom"/>
</dbReference>
<evidence type="ECO:0000259" key="19">
    <source>
        <dbReference type="PROSITE" id="PS52004"/>
    </source>
</evidence>
<evidence type="ECO:0000256" key="15">
    <source>
        <dbReference type="ARBA" id="ARBA00042143"/>
    </source>
</evidence>
<evidence type="ECO:0000256" key="2">
    <source>
        <dbReference type="ARBA" id="ARBA00005194"/>
    </source>
</evidence>
<evidence type="ECO:0000256" key="1">
    <source>
        <dbReference type="ARBA" id="ARBA00004496"/>
    </source>
</evidence>
<keyword evidence="9" id="KW-0276">Fatty acid metabolism</keyword>
<comment type="caution">
    <text evidence="20">The sequence shown here is derived from an EMBL/GenBank/DDBJ whole genome shotgun (WGS) entry which is preliminary data.</text>
</comment>
<evidence type="ECO:0000256" key="16">
    <source>
        <dbReference type="ARBA" id="ARBA00048121"/>
    </source>
</evidence>
<protein>
    <recommendedName>
        <fullName evidence="13">3-oxoacyl-[acyl-carrier-protein] synthase 1</fullName>
        <ecNumber evidence="5">2.3.1.41</ecNumber>
    </recommendedName>
    <alternativeName>
        <fullName evidence="14">3-oxoacyl-[acyl-carrier-protein] synthase I</fullName>
    </alternativeName>
    <alternativeName>
        <fullName evidence="15">Beta-ketoacyl-ACP synthase I</fullName>
    </alternativeName>
</protein>
<evidence type="ECO:0000256" key="9">
    <source>
        <dbReference type="ARBA" id="ARBA00022832"/>
    </source>
</evidence>
<dbReference type="RefSeq" id="WP_048261182.1">
    <property type="nucleotide sequence ID" value="NZ_AODU01000013.1"/>
</dbReference>
<dbReference type="PROSITE" id="PS52004">
    <property type="entry name" value="KS3_2"/>
    <property type="match status" value="1"/>
</dbReference>
<keyword evidence="8 18" id="KW-0808">Transferase</keyword>
<comment type="pathway">
    <text evidence="2">Lipid metabolism; fatty acid biosynthesis.</text>
</comment>
<organism evidence="20 21">
    <name type="scientific">Pectobacterium peruviense</name>
    <dbReference type="NCBI Taxonomy" id="2066479"/>
    <lineage>
        <taxon>Bacteria</taxon>
        <taxon>Pseudomonadati</taxon>
        <taxon>Pseudomonadota</taxon>
        <taxon>Gammaproteobacteria</taxon>
        <taxon>Enterobacterales</taxon>
        <taxon>Pectobacteriaceae</taxon>
        <taxon>Pectobacterium</taxon>
    </lineage>
</organism>
<accession>A0ABX4S7M5</accession>
<evidence type="ECO:0000256" key="7">
    <source>
        <dbReference type="ARBA" id="ARBA00022516"/>
    </source>
</evidence>
<dbReference type="PANTHER" id="PTHR11712">
    <property type="entry name" value="POLYKETIDE SYNTHASE-RELATED"/>
    <property type="match status" value="1"/>
</dbReference>
<dbReference type="InterPro" id="IPR018201">
    <property type="entry name" value="Ketoacyl_synth_AS"/>
</dbReference>